<accession>A0ABQ0ME89</accession>
<feature type="transmembrane region" description="Helical" evidence="1">
    <location>
        <begin position="33"/>
        <end position="52"/>
    </location>
</feature>
<gene>
    <name evidence="2" type="ORF">GPEL0_01r0298</name>
</gene>
<keyword evidence="1" id="KW-1133">Transmembrane helix</keyword>
<keyword evidence="3" id="KW-1185">Reference proteome</keyword>
<evidence type="ECO:0000313" key="3">
    <source>
        <dbReference type="Proteomes" id="UP000194153"/>
    </source>
</evidence>
<protein>
    <recommendedName>
        <fullName evidence="4">DUF4190 domain-containing protein</fullName>
    </recommendedName>
</protein>
<proteinExistence type="predicted"/>
<evidence type="ECO:0000256" key="1">
    <source>
        <dbReference type="SAM" id="Phobius"/>
    </source>
</evidence>
<reference evidence="3" key="1">
    <citation type="submission" date="2017-05" db="EMBL/GenBank/DDBJ databases">
        <title>Draft genome sequence of Geobacter pelophilus, a iron(III)-reducing bacteria.</title>
        <authorList>
            <person name="Aoyagi T."/>
            <person name="Koike H."/>
            <person name="Morita T."/>
            <person name="Sato Y."/>
            <person name="Habe H."/>
            <person name="Hori T."/>
        </authorList>
    </citation>
    <scope>NUCLEOTIDE SEQUENCE [LARGE SCALE GENOMIC DNA]</scope>
    <source>
        <strain evidence="3">Drf2</strain>
    </source>
</reference>
<evidence type="ECO:0008006" key="4">
    <source>
        <dbReference type="Google" id="ProtNLM"/>
    </source>
</evidence>
<keyword evidence="1" id="KW-0472">Membrane</keyword>
<feature type="transmembrane region" description="Helical" evidence="1">
    <location>
        <begin position="64"/>
        <end position="86"/>
    </location>
</feature>
<evidence type="ECO:0000313" key="2">
    <source>
        <dbReference type="EMBL" id="GAW65421.1"/>
    </source>
</evidence>
<name>A0ABQ0ME89_9BACT</name>
<organism evidence="2 3">
    <name type="scientific">Geoanaerobacter pelophilus</name>
    <dbReference type="NCBI Taxonomy" id="60036"/>
    <lineage>
        <taxon>Bacteria</taxon>
        <taxon>Pseudomonadati</taxon>
        <taxon>Thermodesulfobacteriota</taxon>
        <taxon>Desulfuromonadia</taxon>
        <taxon>Geobacterales</taxon>
        <taxon>Geobacteraceae</taxon>
        <taxon>Geoanaerobacter</taxon>
    </lineage>
</organism>
<feature type="transmembrane region" description="Helical" evidence="1">
    <location>
        <begin position="9"/>
        <end position="27"/>
    </location>
</feature>
<dbReference type="RefSeq" id="WP_085811871.1">
    <property type="nucleotide sequence ID" value="NZ_BDQG01000001.1"/>
</dbReference>
<keyword evidence="1" id="KW-0812">Transmembrane</keyword>
<dbReference type="Proteomes" id="UP000194153">
    <property type="component" value="Unassembled WGS sequence"/>
</dbReference>
<dbReference type="EMBL" id="BDQG01000001">
    <property type="protein sequence ID" value="GAW65421.1"/>
    <property type="molecule type" value="Genomic_DNA"/>
</dbReference>
<sequence>MAVTEQKTGTMAVMAIIAAVVSFFFTFTGHPFWGMISAIISIPIGIIGVMMAASPRVGGGAMSIAAIVIGVIAIGIAVLGFIGVIVF</sequence>
<comment type="caution">
    <text evidence="2">The sequence shown here is derived from an EMBL/GenBank/DDBJ whole genome shotgun (WGS) entry which is preliminary data.</text>
</comment>